<keyword evidence="5" id="KW-1185">Reference proteome</keyword>
<dbReference type="KEGG" id="spar:SPRG_05572"/>
<reference evidence="4 5" key="1">
    <citation type="journal article" date="2013" name="PLoS Genet.">
        <title>Distinctive expansion of potential virulence genes in the genome of the oomycete fish pathogen Saprolegnia parasitica.</title>
        <authorList>
            <person name="Jiang R.H."/>
            <person name="de Bruijn I."/>
            <person name="Haas B.J."/>
            <person name="Belmonte R."/>
            <person name="Lobach L."/>
            <person name="Christie J."/>
            <person name="van den Ackerveken G."/>
            <person name="Bottin A."/>
            <person name="Bulone V."/>
            <person name="Diaz-Moreno S.M."/>
            <person name="Dumas B."/>
            <person name="Fan L."/>
            <person name="Gaulin E."/>
            <person name="Govers F."/>
            <person name="Grenville-Briggs L.J."/>
            <person name="Horner N.R."/>
            <person name="Levin J.Z."/>
            <person name="Mammella M."/>
            <person name="Meijer H.J."/>
            <person name="Morris P."/>
            <person name="Nusbaum C."/>
            <person name="Oome S."/>
            <person name="Phillips A.J."/>
            <person name="van Rooyen D."/>
            <person name="Rzeszutek E."/>
            <person name="Saraiva M."/>
            <person name="Secombes C.J."/>
            <person name="Seidl M.F."/>
            <person name="Snel B."/>
            <person name="Stassen J.H."/>
            <person name="Sykes S."/>
            <person name="Tripathy S."/>
            <person name="van den Berg H."/>
            <person name="Vega-Arreguin J.C."/>
            <person name="Wawra S."/>
            <person name="Young S.K."/>
            <person name="Zeng Q."/>
            <person name="Dieguez-Uribeondo J."/>
            <person name="Russ C."/>
            <person name="Tyler B.M."/>
            <person name="van West P."/>
        </authorList>
    </citation>
    <scope>NUCLEOTIDE SEQUENCE [LARGE SCALE GENOMIC DNA]</scope>
    <source>
        <strain evidence="4 5">CBS 223.65</strain>
    </source>
</reference>
<dbReference type="GO" id="GO:0006508">
    <property type="term" value="P:proteolysis"/>
    <property type="evidence" value="ECO:0007669"/>
    <property type="project" value="InterPro"/>
</dbReference>
<organism evidence="4 5">
    <name type="scientific">Saprolegnia parasitica (strain CBS 223.65)</name>
    <dbReference type="NCBI Taxonomy" id="695850"/>
    <lineage>
        <taxon>Eukaryota</taxon>
        <taxon>Sar</taxon>
        <taxon>Stramenopiles</taxon>
        <taxon>Oomycota</taxon>
        <taxon>Saprolegniomycetes</taxon>
        <taxon>Saprolegniales</taxon>
        <taxon>Saprolegniaceae</taxon>
        <taxon>Saprolegnia</taxon>
    </lineage>
</organism>
<evidence type="ECO:0000313" key="5">
    <source>
        <dbReference type="Proteomes" id="UP000030745"/>
    </source>
</evidence>
<dbReference type="EMBL" id="KK583205">
    <property type="protein sequence ID" value="KDO29619.1"/>
    <property type="molecule type" value="Genomic_DNA"/>
</dbReference>
<dbReference type="InterPro" id="IPR029058">
    <property type="entry name" value="AB_hydrolase_fold"/>
</dbReference>
<feature type="domain" description="Dipeptidylpeptidase IV N-terminal" evidence="3">
    <location>
        <begin position="110"/>
        <end position="461"/>
    </location>
</feature>
<dbReference type="AlphaFoldDB" id="A0A067CFU7"/>
<sequence>MAHLISHEDVARMPTPGSNAPTRLGFSPNGRLLTYLHSSNNELTQQLYGLDMGSLAVSLVARPPGSGNTESNLSLEEKLRRERQRQMGTGITSFLWCPTPHSTRIVYPLQGNLYLQERPGAELVLLFDKASTGAKGGAIDPQYSPDGKYIAFVQESELYVLAAEPNADGSLPTAIQVTTGARESGKSNGLACFVTQEELSRFHGFWWSPDSAHLAFEEIDDTHIPQFRIMHSGSPEVGDGAQEDHRYPFAGEANPKRRLGVLPLRLDTPDVFQSPIWMDFAGDDDDFYISRVNWLLDGSLGVQTLNRLQTDAAFLRFHPTTGVATTLLTEHSDVWLNAHYLFRNLEHRGNGAFTFLWASERSGFMHLYLYEYANGAASVVGQLTFGEGNVEAIEGIDLEHDRLYFSGNLDEPTERHLYVTSLSKPMTPPTKITTIGGVHSITMDGACTTLVDVYSNLMTPPTAVVYRLVNGNELTPVHTLHTTSDPRLTLLSDRIQAPTLFSFRTRDETTTLYGAIYKPDASIYGHGPYPTMVNVYGGPHVMRVQNAWNVTVDMRAQMFRQMGYAVLKVDNRGTFRRGVAFEGAIKHAMGTIEISDQEDGVHKCIADGTTIAGRVGMVGWSYGGYMSAISLVKAPETFKLAIAGAPVTSWDGYDTCYTERYMSTPQLNPTGYARGNVMNYVQHMQPHQKLLLIHGLIDENVHFRHTARLINALISARKHYDLLLFPKERHSPRHLEDRIYMEQRIAEYVSAHL</sequence>
<dbReference type="PANTHER" id="PTHR11731">
    <property type="entry name" value="PROTEASE FAMILY S9B,C DIPEPTIDYL-PEPTIDASE IV-RELATED"/>
    <property type="match status" value="1"/>
</dbReference>
<dbReference type="GeneID" id="24127962"/>
<name>A0A067CFU7_SAPPC</name>
<dbReference type="Proteomes" id="UP000030745">
    <property type="component" value="Unassembled WGS sequence"/>
</dbReference>
<dbReference type="GO" id="GO:0008239">
    <property type="term" value="F:dipeptidyl-peptidase activity"/>
    <property type="evidence" value="ECO:0007669"/>
    <property type="project" value="TreeGrafter"/>
</dbReference>
<evidence type="ECO:0000256" key="1">
    <source>
        <dbReference type="SAM" id="MobiDB-lite"/>
    </source>
</evidence>
<dbReference type="SUPFAM" id="SSF82171">
    <property type="entry name" value="DPP6 N-terminal domain-like"/>
    <property type="match status" value="1"/>
</dbReference>
<dbReference type="InterPro" id="IPR001375">
    <property type="entry name" value="Peptidase_S9_cat"/>
</dbReference>
<accession>A0A067CFU7</accession>
<dbReference type="VEuPathDB" id="FungiDB:SPRG_05572"/>
<gene>
    <name evidence="4" type="ORF">SPRG_05572</name>
</gene>
<dbReference type="Pfam" id="PF00326">
    <property type="entry name" value="Peptidase_S9"/>
    <property type="match status" value="1"/>
</dbReference>
<dbReference type="InterPro" id="IPR002469">
    <property type="entry name" value="Peptidase_S9B_N"/>
</dbReference>
<dbReference type="OrthoDB" id="16520at2759"/>
<evidence type="ECO:0000259" key="3">
    <source>
        <dbReference type="Pfam" id="PF00930"/>
    </source>
</evidence>
<dbReference type="InterPro" id="IPR050278">
    <property type="entry name" value="Serine_Prot_S9B/DPPIV"/>
</dbReference>
<protein>
    <recommendedName>
        <fullName evidence="6">Peptidase S9 prolyl oligopeptidase catalytic domain-containing protein</fullName>
    </recommendedName>
</protein>
<dbReference type="SUPFAM" id="SSF53474">
    <property type="entry name" value="alpha/beta-Hydrolases"/>
    <property type="match status" value="1"/>
</dbReference>
<evidence type="ECO:0000259" key="2">
    <source>
        <dbReference type="Pfam" id="PF00326"/>
    </source>
</evidence>
<proteinExistence type="predicted"/>
<feature type="region of interest" description="Disordered" evidence="1">
    <location>
        <begin position="1"/>
        <end position="24"/>
    </location>
</feature>
<evidence type="ECO:0000313" key="4">
    <source>
        <dbReference type="EMBL" id="KDO29619.1"/>
    </source>
</evidence>
<dbReference type="Gene3D" id="2.140.10.30">
    <property type="entry name" value="Dipeptidylpeptidase IV, N-terminal domain"/>
    <property type="match status" value="1"/>
</dbReference>
<dbReference type="RefSeq" id="XP_012199679.1">
    <property type="nucleotide sequence ID" value="XM_012344289.1"/>
</dbReference>
<dbReference type="Gene3D" id="3.40.50.1820">
    <property type="entry name" value="alpha/beta hydrolase"/>
    <property type="match status" value="1"/>
</dbReference>
<evidence type="ECO:0008006" key="6">
    <source>
        <dbReference type="Google" id="ProtNLM"/>
    </source>
</evidence>
<feature type="compositionally biased region" description="Basic and acidic residues" evidence="1">
    <location>
        <begin position="1"/>
        <end position="11"/>
    </location>
</feature>
<dbReference type="Pfam" id="PF00930">
    <property type="entry name" value="DPPIV_N"/>
    <property type="match status" value="1"/>
</dbReference>
<dbReference type="OMA" id="VTHMTPQ"/>
<dbReference type="GO" id="GO:0008236">
    <property type="term" value="F:serine-type peptidase activity"/>
    <property type="evidence" value="ECO:0007669"/>
    <property type="project" value="InterPro"/>
</dbReference>
<dbReference type="PANTHER" id="PTHR11731:SF193">
    <property type="entry name" value="DIPEPTIDYL PEPTIDASE 9"/>
    <property type="match status" value="1"/>
</dbReference>
<feature type="domain" description="Peptidase S9 prolyl oligopeptidase catalytic" evidence="2">
    <location>
        <begin position="552"/>
        <end position="752"/>
    </location>
</feature>